<proteinExistence type="predicted"/>
<evidence type="ECO:0000313" key="1">
    <source>
        <dbReference type="EMBL" id="KAJ7016466.1"/>
    </source>
</evidence>
<evidence type="ECO:0000313" key="2">
    <source>
        <dbReference type="Proteomes" id="UP001218188"/>
    </source>
</evidence>
<accession>A0AAD6RXQ4</accession>
<dbReference type="AlphaFoldDB" id="A0AAD6RXQ4"/>
<dbReference type="Proteomes" id="UP001218188">
    <property type="component" value="Unassembled WGS sequence"/>
</dbReference>
<name>A0AAD6RXQ4_9AGAR</name>
<organism evidence="1 2">
    <name type="scientific">Mycena alexandri</name>
    <dbReference type="NCBI Taxonomy" id="1745969"/>
    <lineage>
        <taxon>Eukaryota</taxon>
        <taxon>Fungi</taxon>
        <taxon>Dikarya</taxon>
        <taxon>Basidiomycota</taxon>
        <taxon>Agaricomycotina</taxon>
        <taxon>Agaricomycetes</taxon>
        <taxon>Agaricomycetidae</taxon>
        <taxon>Agaricales</taxon>
        <taxon>Marasmiineae</taxon>
        <taxon>Mycenaceae</taxon>
        <taxon>Mycena</taxon>
    </lineage>
</organism>
<reference evidence="1" key="1">
    <citation type="submission" date="2023-03" db="EMBL/GenBank/DDBJ databases">
        <title>Massive genome expansion in bonnet fungi (Mycena s.s.) driven by repeated elements and novel gene families across ecological guilds.</title>
        <authorList>
            <consortium name="Lawrence Berkeley National Laboratory"/>
            <person name="Harder C.B."/>
            <person name="Miyauchi S."/>
            <person name="Viragh M."/>
            <person name="Kuo A."/>
            <person name="Thoen E."/>
            <person name="Andreopoulos B."/>
            <person name="Lu D."/>
            <person name="Skrede I."/>
            <person name="Drula E."/>
            <person name="Henrissat B."/>
            <person name="Morin E."/>
            <person name="Kohler A."/>
            <person name="Barry K."/>
            <person name="LaButti K."/>
            <person name="Morin E."/>
            <person name="Salamov A."/>
            <person name="Lipzen A."/>
            <person name="Mereny Z."/>
            <person name="Hegedus B."/>
            <person name="Baldrian P."/>
            <person name="Stursova M."/>
            <person name="Weitz H."/>
            <person name="Taylor A."/>
            <person name="Grigoriev I.V."/>
            <person name="Nagy L.G."/>
            <person name="Martin F."/>
            <person name="Kauserud H."/>
        </authorList>
    </citation>
    <scope>NUCLEOTIDE SEQUENCE</scope>
    <source>
        <strain evidence="1">CBHHK200</strain>
    </source>
</reference>
<protein>
    <submittedName>
        <fullName evidence="1">Uncharacterized protein</fullName>
    </submittedName>
</protein>
<comment type="caution">
    <text evidence="1">The sequence shown here is derived from an EMBL/GenBank/DDBJ whole genome shotgun (WGS) entry which is preliminary data.</text>
</comment>
<gene>
    <name evidence="1" type="ORF">C8F04DRAFT_1161179</name>
</gene>
<sequence length="139" mass="15336">MSVHTLGSIHVAQSLLLNGAVVALVNFDAEGGCVCTVIIRLCYTLRTVVIFLVRRLLRKDTVRRSCEKRHDATLDSTLLFELRVDEEECGGEDRQGMLQCQQLEIRARSAFTEAGGAMSSLPQKPASKGSSARCVWVLR</sequence>
<keyword evidence="2" id="KW-1185">Reference proteome</keyword>
<dbReference type="EMBL" id="JARJCM010000498">
    <property type="protein sequence ID" value="KAJ7016466.1"/>
    <property type="molecule type" value="Genomic_DNA"/>
</dbReference>